<feature type="transmembrane region" description="Helical" evidence="2">
    <location>
        <begin position="262"/>
        <end position="284"/>
    </location>
</feature>
<evidence type="ECO:0000259" key="3">
    <source>
        <dbReference type="Pfam" id="PF10099"/>
    </source>
</evidence>
<dbReference type="RefSeq" id="WP_272775964.1">
    <property type="nucleotide sequence ID" value="NZ_JAQQLI010000005.1"/>
</dbReference>
<feature type="region of interest" description="Disordered" evidence="1">
    <location>
        <begin position="74"/>
        <end position="141"/>
    </location>
</feature>
<dbReference type="Proteomes" id="UP001165652">
    <property type="component" value="Unassembled WGS sequence"/>
</dbReference>
<reference evidence="4" key="2">
    <citation type="submission" date="2023-02" db="EMBL/GenBank/DDBJ databases">
        <authorList>
            <person name="Rayyan A."/>
            <person name="Meyer T."/>
            <person name="Kyndt J.A."/>
        </authorList>
    </citation>
    <scope>NUCLEOTIDE SEQUENCE</scope>
    <source>
        <strain evidence="4">DSM 9987</strain>
    </source>
</reference>
<feature type="compositionally biased region" description="Low complexity" evidence="1">
    <location>
        <begin position="77"/>
        <end position="90"/>
    </location>
</feature>
<dbReference type="PANTHER" id="PTHR37461">
    <property type="entry name" value="ANTI-SIGMA-K FACTOR RSKA"/>
    <property type="match status" value="1"/>
</dbReference>
<protein>
    <recommendedName>
        <fullName evidence="3">Anti-sigma K factor RskA C-terminal domain-containing protein</fullName>
    </recommendedName>
</protein>
<dbReference type="PANTHER" id="PTHR37461:SF1">
    <property type="entry name" value="ANTI-SIGMA-K FACTOR RSKA"/>
    <property type="match status" value="1"/>
</dbReference>
<keyword evidence="2" id="KW-1133">Transmembrane helix</keyword>
<feature type="compositionally biased region" description="Basic and acidic residues" evidence="1">
    <location>
        <begin position="105"/>
        <end position="121"/>
    </location>
</feature>
<gene>
    <name evidence="4" type="ORF">PQJ73_05435</name>
</gene>
<organism evidence="4 5">
    <name type="scientific">Rhodoplanes tepidamans</name>
    <name type="common">Rhodoplanes cryptolactis</name>
    <dbReference type="NCBI Taxonomy" id="200616"/>
    <lineage>
        <taxon>Bacteria</taxon>
        <taxon>Pseudomonadati</taxon>
        <taxon>Pseudomonadota</taxon>
        <taxon>Alphaproteobacteria</taxon>
        <taxon>Hyphomicrobiales</taxon>
        <taxon>Nitrobacteraceae</taxon>
        <taxon>Rhodoplanes</taxon>
    </lineage>
</organism>
<dbReference type="EMBL" id="JAQQLI010000005">
    <property type="protein sequence ID" value="MDC7785118.1"/>
    <property type="molecule type" value="Genomic_DNA"/>
</dbReference>
<keyword evidence="5" id="KW-1185">Reference proteome</keyword>
<evidence type="ECO:0000256" key="2">
    <source>
        <dbReference type="SAM" id="Phobius"/>
    </source>
</evidence>
<evidence type="ECO:0000313" key="4">
    <source>
        <dbReference type="EMBL" id="MDC7785118.1"/>
    </source>
</evidence>
<keyword evidence="2" id="KW-0812">Transmembrane</keyword>
<reference evidence="4" key="1">
    <citation type="journal article" date="2023" name="Microbiol Resour">
        <title>Genome Sequences of Rhodoplanes serenus and Two Thermotolerant Strains, Rhodoplanes tepidamans and 'Rhodoplanes cryptolactis,' Further Refine the Genus.</title>
        <authorList>
            <person name="Rayyan A.A."/>
            <person name="Kyndt J.A."/>
        </authorList>
    </citation>
    <scope>NUCLEOTIDE SEQUENCE</scope>
    <source>
        <strain evidence="4">DSM 9987</strain>
    </source>
</reference>
<proteinExistence type="predicted"/>
<dbReference type="InterPro" id="IPR051474">
    <property type="entry name" value="Anti-sigma-K/W_factor"/>
</dbReference>
<evidence type="ECO:0000313" key="5">
    <source>
        <dbReference type="Proteomes" id="UP001165652"/>
    </source>
</evidence>
<keyword evidence="2" id="KW-0472">Membrane</keyword>
<name>A0ABT5J6H3_RHOTP</name>
<feature type="domain" description="Anti-sigma K factor RskA C-terminal" evidence="3">
    <location>
        <begin position="271"/>
        <end position="425"/>
    </location>
</feature>
<feature type="region of interest" description="Disordered" evidence="1">
    <location>
        <begin position="156"/>
        <end position="213"/>
    </location>
</feature>
<dbReference type="Pfam" id="PF10099">
    <property type="entry name" value="RskA_C"/>
    <property type="match status" value="1"/>
</dbReference>
<feature type="compositionally biased region" description="Low complexity" evidence="1">
    <location>
        <begin position="162"/>
        <end position="180"/>
    </location>
</feature>
<comment type="caution">
    <text evidence="4">The sequence shown here is derived from an EMBL/GenBank/DDBJ whole genome shotgun (WGS) entry which is preliminary data.</text>
</comment>
<accession>A0ABT5J6H3</accession>
<evidence type="ECO:0000256" key="1">
    <source>
        <dbReference type="SAM" id="MobiDB-lite"/>
    </source>
</evidence>
<sequence length="449" mass="45941">MSDDDRAGLAAEYVLGTLDADERDEAAALIASDPAFAALVAAWERRLGELHAMVEPVTPPAEIWMALRARLPDPAREAAAPPATAPSELPDTAPGPAQTATAHAESSRAEEIRAGTRESETTHAGATAEPAQPRAPPEPDVPDILRAVAEALAVPPDDSRNAAPSFSAATPAAASGTVSAERIAGDTAGESAAPGAKTTNGSGPDLRAGIGPTAAVDAHDGIDLAVDAEDAIAQPGRDLVLPPPGDDEAVRRLVRSVQRWRSLAAGLAAFAIALAAITVTAAIAPDRLPEPLRLAPQTVEVVREVVRTVEAPAPPPVPANEPARHVAVLQAEGTTPAFLVSLQPDRRSLMVRRVKAADEGDRRYELWLVSDKLSAPRSLGLLGTGEFTIVPAVADLPADLVESAVYAVSLEAETGSPVEGPSGPVLASGRLIEAVPVMPASPPSGSGGP</sequence>
<dbReference type="InterPro" id="IPR018764">
    <property type="entry name" value="RskA_C"/>
</dbReference>